<feature type="domain" description="FAD-binding" evidence="4">
    <location>
        <begin position="6"/>
        <end position="335"/>
    </location>
</feature>
<dbReference type="PANTHER" id="PTHR43004">
    <property type="entry name" value="TRK SYSTEM POTASSIUM UPTAKE PROTEIN"/>
    <property type="match status" value="1"/>
</dbReference>
<dbReference type="InterPro" id="IPR036188">
    <property type="entry name" value="FAD/NAD-bd_sf"/>
</dbReference>
<dbReference type="PANTHER" id="PTHR43004:SF19">
    <property type="entry name" value="BINDING MONOOXYGENASE, PUTATIVE (JCVI)-RELATED"/>
    <property type="match status" value="1"/>
</dbReference>
<evidence type="ECO:0000256" key="2">
    <source>
        <dbReference type="ARBA" id="ARBA00022630"/>
    </source>
</evidence>
<keyword evidence="2" id="KW-0285">Flavoprotein</keyword>
<dbReference type="Gene3D" id="3.30.70.2450">
    <property type="match status" value="1"/>
</dbReference>
<dbReference type="InterPro" id="IPR050641">
    <property type="entry name" value="RIFMO-like"/>
</dbReference>
<evidence type="ECO:0000259" key="4">
    <source>
        <dbReference type="Pfam" id="PF01494"/>
    </source>
</evidence>
<reference evidence="5 6" key="1">
    <citation type="submission" date="2015-03" db="EMBL/GenBank/DDBJ databases">
        <authorList>
            <person name="Lepp D."/>
            <person name="Hassan Y.I."/>
            <person name="Li X.-Z."/>
            <person name="Zhou T."/>
        </authorList>
    </citation>
    <scope>NUCLEOTIDE SEQUENCE [LARGE SCALE GENOMIC DNA]</scope>
    <source>
        <strain evidence="5 6">Cr7-05</strain>
    </source>
</reference>
<dbReference type="GO" id="GO:0004497">
    <property type="term" value="F:monooxygenase activity"/>
    <property type="evidence" value="ECO:0007669"/>
    <property type="project" value="UniProtKB-KW"/>
</dbReference>
<dbReference type="InterPro" id="IPR002938">
    <property type="entry name" value="FAD-bd"/>
</dbReference>
<comment type="caution">
    <text evidence="5">The sequence shown here is derived from an EMBL/GenBank/DDBJ whole genome shotgun (WGS) entry which is preliminary data.</text>
</comment>
<evidence type="ECO:0000313" key="5">
    <source>
        <dbReference type="EMBL" id="KKC31726.1"/>
    </source>
</evidence>
<dbReference type="Gene3D" id="3.50.50.60">
    <property type="entry name" value="FAD/NAD(P)-binding domain"/>
    <property type="match status" value="1"/>
</dbReference>
<accession>A0ABR5DUM0</accession>
<keyword evidence="5" id="KW-0560">Oxidoreductase</keyword>
<dbReference type="SUPFAM" id="SSF51905">
    <property type="entry name" value="FAD/NAD(P)-binding domain"/>
    <property type="match status" value="1"/>
</dbReference>
<keyword evidence="3" id="KW-0274">FAD</keyword>
<dbReference type="RefSeq" id="WP_046172365.1">
    <property type="nucleotide sequence ID" value="NZ_LAPV01000158.1"/>
</dbReference>
<comment type="cofactor">
    <cofactor evidence="1">
        <name>FAD</name>
        <dbReference type="ChEBI" id="CHEBI:57692"/>
    </cofactor>
</comment>
<name>A0ABR5DUM0_9HYPH</name>
<evidence type="ECO:0000313" key="6">
    <source>
        <dbReference type="Proteomes" id="UP000033519"/>
    </source>
</evidence>
<dbReference type="PRINTS" id="PR00420">
    <property type="entry name" value="RNGMNOXGNASE"/>
</dbReference>
<dbReference type="Pfam" id="PF01494">
    <property type="entry name" value="FAD_binding_3"/>
    <property type="match status" value="1"/>
</dbReference>
<keyword evidence="6" id="KW-1185">Reference proteome</keyword>
<dbReference type="EMBL" id="LAPV01000158">
    <property type="protein sequence ID" value="KKC31726.1"/>
    <property type="molecule type" value="Genomic_DNA"/>
</dbReference>
<dbReference type="Proteomes" id="UP000033519">
    <property type="component" value="Unassembled WGS sequence"/>
</dbReference>
<gene>
    <name evidence="5" type="ORF">WH91_17890</name>
</gene>
<sequence length="379" mass="40721">MNANPDVLIVGAGPAGLATAIGLAQAGVDFRIVDALPSAQNTSRAAVIHAATLETLQRLGVADTLIDQGIKAPDFRVRDRDRILLGASFSVLDSSTPFALMIPQDETEEVLTRHLEKLGHSVLRPARLVKIQKGENGVSVLLDGPSGTQTMTARFIVGADGEKSFVRSNAGIAFPGATYGSFMLADVHMSWPIDLREVSLFFAQEGTLVVAPMSNSRFRVVAQLADAPAQPTIADVQRVIDLRGPSNGVTVRDIIWGSRFQVHHKLAARFRDGPYLLVGDAAHVHSPAGGQGMNLGIRDAETLAIALASYLRTPGTQLDDYARDRRASAQQVLNRTDRLTKVATLKSPILRWIRDQVLAAAGQSPTIRERIAKMLAGFS</sequence>
<proteinExistence type="predicted"/>
<evidence type="ECO:0000256" key="1">
    <source>
        <dbReference type="ARBA" id="ARBA00001974"/>
    </source>
</evidence>
<evidence type="ECO:0000256" key="3">
    <source>
        <dbReference type="ARBA" id="ARBA00022827"/>
    </source>
</evidence>
<protein>
    <submittedName>
        <fullName evidence="5">Monooxygenase</fullName>
    </submittedName>
</protein>
<organism evidence="5 6">
    <name type="scientific">Devosia psychrophila</name>
    <dbReference type="NCBI Taxonomy" id="728005"/>
    <lineage>
        <taxon>Bacteria</taxon>
        <taxon>Pseudomonadati</taxon>
        <taxon>Pseudomonadota</taxon>
        <taxon>Alphaproteobacteria</taxon>
        <taxon>Hyphomicrobiales</taxon>
        <taxon>Devosiaceae</taxon>
        <taxon>Devosia</taxon>
    </lineage>
</organism>
<keyword evidence="5" id="KW-0503">Monooxygenase</keyword>